<feature type="transmembrane region" description="Helical" evidence="1">
    <location>
        <begin position="362"/>
        <end position="380"/>
    </location>
</feature>
<dbReference type="Proteomes" id="UP000308652">
    <property type="component" value="Unassembled WGS sequence"/>
</dbReference>
<proteinExistence type="predicted"/>
<evidence type="ECO:0000256" key="1">
    <source>
        <dbReference type="SAM" id="Phobius"/>
    </source>
</evidence>
<dbReference type="AlphaFoldDB" id="A0A5C3MGH3"/>
<organism evidence="4 5">
    <name type="scientific">Crucibulum laeve</name>
    <dbReference type="NCBI Taxonomy" id="68775"/>
    <lineage>
        <taxon>Eukaryota</taxon>
        <taxon>Fungi</taxon>
        <taxon>Dikarya</taxon>
        <taxon>Basidiomycota</taxon>
        <taxon>Agaricomycotina</taxon>
        <taxon>Agaricomycetes</taxon>
        <taxon>Agaricomycetidae</taxon>
        <taxon>Agaricales</taxon>
        <taxon>Agaricineae</taxon>
        <taxon>Nidulariaceae</taxon>
        <taxon>Crucibulum</taxon>
    </lineage>
</organism>
<dbReference type="InterPro" id="IPR056336">
    <property type="entry name" value="YVC1_C"/>
</dbReference>
<feature type="transmembrane region" description="Helical" evidence="1">
    <location>
        <begin position="257"/>
        <end position="273"/>
    </location>
</feature>
<feature type="domain" description="Calcium channel YVC1-like C-terminal transmembrane" evidence="3">
    <location>
        <begin position="292"/>
        <end position="568"/>
    </location>
</feature>
<dbReference type="STRING" id="68775.A0A5C3MGH3"/>
<dbReference type="PANTHER" id="PTHR35859">
    <property type="entry name" value="NONSELECTIVE CATION CHANNEL PROTEIN"/>
    <property type="match status" value="1"/>
</dbReference>
<dbReference type="PANTHER" id="PTHR35859:SF4">
    <property type="entry name" value="MEMBRANE CHANNEL PROTEIN, PUTATIVE (AFU_ORTHOLOGUE AFUA_6G11300)-RELATED"/>
    <property type="match status" value="1"/>
</dbReference>
<dbReference type="EMBL" id="ML213591">
    <property type="protein sequence ID" value="TFK43743.1"/>
    <property type="molecule type" value="Genomic_DNA"/>
</dbReference>
<feature type="transmembrane region" description="Helical" evidence="1">
    <location>
        <begin position="401"/>
        <end position="421"/>
    </location>
</feature>
<dbReference type="InterPro" id="IPR056337">
    <property type="entry name" value="LHD_YVC1"/>
</dbReference>
<dbReference type="Pfam" id="PF23317">
    <property type="entry name" value="YVC1_C"/>
    <property type="match status" value="1"/>
</dbReference>
<keyword evidence="1" id="KW-0812">Transmembrane</keyword>
<name>A0A5C3MGH3_9AGAR</name>
<sequence>MSRLSPFCDVFYDLNIFLPFVSFPSDPFSLLRMAGFLGDNSLGDVEHDNASLMSVRSVKPSPDTLTKLVRRLRSLTLTLLPVEVDPDSINDPTSRIITPQVISAYRAAAGDFIEALPYALLRARAEFIWDANHNPADYGENLGRAVACEVLARRIVHLAPPDRLTAIMSTRYQHRQIDGDESDLASALEMAIDQHCAIFLSSSESQEVVSALWNGDLIQKNNDDHDIDYVHYSETREHTFWGHLDASRLSVPRYQNIFRIIVWLVFLVVYSQAVREPLDRLDKYHNTLDEWEIVLYVLSLSFIVEDMHKFITLLRFVTWRAFTFWNVISLITDTLLLTAFILRVIGFTAHGEQVDYMRLRSFQVLSFVSPFIWMKLITVFDGYKYIGTMQICVARMLKESGIFFALLSVLAIGFGQGLYALDAADGSTEKPSAVVNVLVQALLQAPNYEKFSQNPAGLLLYYLWNTVTAIVLLNVLISLFSSAYSDVVDDAEAQYLAFFAGKTVGMIRAPDSFVYPAPFNLIEVLFIAPFEFFPHWRLSDKHYAQFNRYAMGTIFFLPLSIIALYESTFDGHKNSWLENWFRGDNEGAEDRPENRDPKVDDPSCEGLQISKVPFEELIKVFPNTQQSSEATILKEIDQLKQKMDLLLKKLDNQAS</sequence>
<feature type="domain" description="YVC1 N-terminal linker helical" evidence="2">
    <location>
        <begin position="66"/>
        <end position="244"/>
    </location>
</feature>
<protein>
    <submittedName>
        <fullName evidence="4">Calcium activated cation channel</fullName>
    </submittedName>
</protein>
<keyword evidence="1" id="KW-0472">Membrane</keyword>
<dbReference type="InterPro" id="IPR052971">
    <property type="entry name" value="TRP_calcium_channel"/>
</dbReference>
<accession>A0A5C3MGH3</accession>
<evidence type="ECO:0000259" key="3">
    <source>
        <dbReference type="Pfam" id="PF23317"/>
    </source>
</evidence>
<keyword evidence="1" id="KW-1133">Transmembrane helix</keyword>
<dbReference type="OrthoDB" id="301415at2759"/>
<gene>
    <name evidence="4" type="ORF">BDQ12DRAFT_675487</name>
</gene>
<feature type="transmembrane region" description="Helical" evidence="1">
    <location>
        <begin position="459"/>
        <end position="480"/>
    </location>
</feature>
<evidence type="ECO:0000313" key="5">
    <source>
        <dbReference type="Proteomes" id="UP000308652"/>
    </source>
</evidence>
<reference evidence="4 5" key="1">
    <citation type="journal article" date="2019" name="Nat. Ecol. Evol.">
        <title>Megaphylogeny resolves global patterns of mushroom evolution.</title>
        <authorList>
            <person name="Varga T."/>
            <person name="Krizsan K."/>
            <person name="Foldi C."/>
            <person name="Dima B."/>
            <person name="Sanchez-Garcia M."/>
            <person name="Sanchez-Ramirez S."/>
            <person name="Szollosi G.J."/>
            <person name="Szarkandi J.G."/>
            <person name="Papp V."/>
            <person name="Albert L."/>
            <person name="Andreopoulos W."/>
            <person name="Angelini C."/>
            <person name="Antonin V."/>
            <person name="Barry K.W."/>
            <person name="Bougher N.L."/>
            <person name="Buchanan P."/>
            <person name="Buyck B."/>
            <person name="Bense V."/>
            <person name="Catcheside P."/>
            <person name="Chovatia M."/>
            <person name="Cooper J."/>
            <person name="Damon W."/>
            <person name="Desjardin D."/>
            <person name="Finy P."/>
            <person name="Geml J."/>
            <person name="Haridas S."/>
            <person name="Hughes K."/>
            <person name="Justo A."/>
            <person name="Karasinski D."/>
            <person name="Kautmanova I."/>
            <person name="Kiss B."/>
            <person name="Kocsube S."/>
            <person name="Kotiranta H."/>
            <person name="LaButti K.M."/>
            <person name="Lechner B.E."/>
            <person name="Liimatainen K."/>
            <person name="Lipzen A."/>
            <person name="Lukacs Z."/>
            <person name="Mihaltcheva S."/>
            <person name="Morgado L.N."/>
            <person name="Niskanen T."/>
            <person name="Noordeloos M.E."/>
            <person name="Ohm R.A."/>
            <person name="Ortiz-Santana B."/>
            <person name="Ovrebo C."/>
            <person name="Racz N."/>
            <person name="Riley R."/>
            <person name="Savchenko A."/>
            <person name="Shiryaev A."/>
            <person name="Soop K."/>
            <person name="Spirin V."/>
            <person name="Szebenyi C."/>
            <person name="Tomsovsky M."/>
            <person name="Tulloss R.E."/>
            <person name="Uehling J."/>
            <person name="Grigoriev I.V."/>
            <person name="Vagvolgyi C."/>
            <person name="Papp T."/>
            <person name="Martin F.M."/>
            <person name="Miettinen O."/>
            <person name="Hibbett D.S."/>
            <person name="Nagy L.G."/>
        </authorList>
    </citation>
    <scope>NUCLEOTIDE SEQUENCE [LARGE SCALE GENOMIC DNA]</scope>
    <source>
        <strain evidence="4 5">CBS 166.37</strain>
    </source>
</reference>
<feature type="transmembrane region" description="Helical" evidence="1">
    <location>
        <begin position="546"/>
        <end position="565"/>
    </location>
</feature>
<keyword evidence="5" id="KW-1185">Reference proteome</keyword>
<dbReference type="Pfam" id="PF23190">
    <property type="entry name" value="LHD_TRPY1"/>
    <property type="match status" value="1"/>
</dbReference>
<evidence type="ECO:0000259" key="2">
    <source>
        <dbReference type="Pfam" id="PF23190"/>
    </source>
</evidence>
<evidence type="ECO:0000313" key="4">
    <source>
        <dbReference type="EMBL" id="TFK43743.1"/>
    </source>
</evidence>
<feature type="transmembrane region" description="Helical" evidence="1">
    <location>
        <begin position="323"/>
        <end position="342"/>
    </location>
</feature>